<dbReference type="RefSeq" id="YP_009798317.1">
    <property type="nucleotide sequence ID" value="NC_047925.1"/>
</dbReference>
<name>A0A2K9VCB5_9CAUD</name>
<accession>A0A2K9VCB5</accession>
<reference evidence="1 2" key="1">
    <citation type="submission" date="2018-01" db="EMBL/GenBank/DDBJ databases">
        <title>Lactobacillus phages that infect wine-derived L. plantarum strains.</title>
        <authorList>
            <person name="Kyrkou I."/>
            <person name="Hestbjerg Hansen L."/>
        </authorList>
    </citation>
    <scope>NUCLEOTIDE SEQUENCE [LARGE SCALE GENOMIC DNA]</scope>
</reference>
<protein>
    <submittedName>
        <fullName evidence="1">Uncharacterized protein</fullName>
    </submittedName>
</protein>
<dbReference type="KEGG" id="vg:54988767"/>
<organism evidence="1 2">
    <name type="scientific">Lactobacillus phage Nyseid</name>
    <dbReference type="NCBI Taxonomy" id="2079432"/>
    <lineage>
        <taxon>Viruses</taxon>
        <taxon>Duplodnaviria</taxon>
        <taxon>Heunggongvirae</taxon>
        <taxon>Uroviricota</taxon>
        <taxon>Caudoviricetes</taxon>
        <taxon>Tybeckvirinae</taxon>
        <taxon>Lenusvirus</taxon>
        <taxon>Lenusvirus nyseid</taxon>
    </lineage>
</organism>
<dbReference type="Proteomes" id="UP000240437">
    <property type="component" value="Segment"/>
</dbReference>
<proteinExistence type="predicted"/>
<evidence type="ECO:0000313" key="2">
    <source>
        <dbReference type="Proteomes" id="UP000240437"/>
    </source>
</evidence>
<sequence>MAKTLEYADTSAQTVKIGDTTTSFTMVLGEDSNPVDLTNATSIIAKIGNSTGYLKEQTVTSDNIPDPLSGQVVIKFDSDFMSGLPAGSYLLEVWVTYDSGVAIYPSGALTGFTINNNIESQSGSVITSISYDDFVKAMNKAASTIAKGDKGDTGPIGPQGVMTNDQVNTLIDNKIKYTSIPNGTDLFTHVNNTGNTEHLCVNSNAAAGSLLNCPVTTVFTLDIKTASPANRPAGSAGNPTWVYNQLELHPYQSRDIYTTSIETDGNGAFITHPWKKLVTQTSGTLDVEPAFYGAGTTSSTGALKYVLTGNILHVSGFVSPSADLEAGATPVLFNLPSSIGTITERIGVIQQGSNFNLYTLFWQPSGAVSVIKHNTAGTATAITTSMQLQVSADIVINPK</sequence>
<dbReference type="GeneID" id="54988767"/>
<keyword evidence="2" id="KW-1185">Reference proteome</keyword>
<dbReference type="EMBL" id="MG765276">
    <property type="protein sequence ID" value="AUV59857.1"/>
    <property type="molecule type" value="Genomic_DNA"/>
</dbReference>
<evidence type="ECO:0000313" key="1">
    <source>
        <dbReference type="EMBL" id="AUV59857.1"/>
    </source>
</evidence>